<evidence type="ECO:0000313" key="1">
    <source>
        <dbReference type="EMBL" id="CAF4846229.1"/>
    </source>
</evidence>
<reference evidence="1" key="1">
    <citation type="submission" date="2021-02" db="EMBL/GenBank/DDBJ databases">
        <authorList>
            <person name="Steward A R."/>
        </authorList>
    </citation>
    <scope>NUCLEOTIDE SEQUENCE</scope>
</reference>
<protein>
    <submittedName>
        <fullName evidence="1">Uncharacterized protein</fullName>
    </submittedName>
</protein>
<dbReference type="PANTHER" id="PTHR43975">
    <property type="entry name" value="ZGC:101858"/>
    <property type="match status" value="1"/>
</dbReference>
<dbReference type="InterPro" id="IPR002347">
    <property type="entry name" value="SDR_fam"/>
</dbReference>
<dbReference type="Gene3D" id="3.40.50.720">
    <property type="entry name" value="NAD(P)-binding Rossmann-like Domain"/>
    <property type="match status" value="1"/>
</dbReference>
<dbReference type="EMBL" id="CAJOBZ010000015">
    <property type="protein sequence ID" value="CAF4846229.1"/>
    <property type="molecule type" value="Genomic_DNA"/>
</dbReference>
<proteinExistence type="predicted"/>
<keyword evidence="2" id="KW-1185">Reference proteome</keyword>
<dbReference type="PRINTS" id="PR00081">
    <property type="entry name" value="GDHRDH"/>
</dbReference>
<dbReference type="PANTHER" id="PTHR43975:SF2">
    <property type="entry name" value="EG:BACR7A4.14 PROTEIN-RELATED"/>
    <property type="match status" value="1"/>
</dbReference>
<dbReference type="FunFam" id="3.40.50.720:FF:000084">
    <property type="entry name" value="Short-chain dehydrogenase reductase"/>
    <property type="match status" value="1"/>
</dbReference>
<dbReference type="SUPFAM" id="SSF51735">
    <property type="entry name" value="NAD(P)-binding Rossmann-fold domains"/>
    <property type="match status" value="1"/>
</dbReference>
<gene>
    <name evidence="1" type="ORF">PMACD_LOCUS6652</name>
</gene>
<organism evidence="1 2">
    <name type="scientific">Pieris macdunnoughi</name>
    <dbReference type="NCBI Taxonomy" id="345717"/>
    <lineage>
        <taxon>Eukaryota</taxon>
        <taxon>Metazoa</taxon>
        <taxon>Ecdysozoa</taxon>
        <taxon>Arthropoda</taxon>
        <taxon>Hexapoda</taxon>
        <taxon>Insecta</taxon>
        <taxon>Pterygota</taxon>
        <taxon>Neoptera</taxon>
        <taxon>Endopterygota</taxon>
        <taxon>Lepidoptera</taxon>
        <taxon>Glossata</taxon>
        <taxon>Ditrysia</taxon>
        <taxon>Papilionoidea</taxon>
        <taxon>Pieridae</taxon>
        <taxon>Pierinae</taxon>
        <taxon>Pieris</taxon>
    </lineage>
</organism>
<evidence type="ECO:0000313" key="2">
    <source>
        <dbReference type="Proteomes" id="UP000663880"/>
    </source>
</evidence>
<dbReference type="Pfam" id="PF13561">
    <property type="entry name" value="adh_short_C2"/>
    <property type="match status" value="1"/>
</dbReference>
<sequence length="252" mass="26952">MSFLNKVVLITGASSGIGAAAAVEFAKVGAKVAIVGRNVEKLHKVSELCIKNGSKPLVINADLGNDEECKKIIDLVIKEFGKLDVLVNNAGFLHYGSILEGNILEGYDKTMRINVRAHVHMTSLAAPYLVKSKGNIINISSVAATSTTSLKGRTPYFVSKAALNHFTRCCAKELASDGVRVNTISPGPVKTDFFDNSGLDDIDIDSFAGMMPLKRVSESVEVADMIIFLASDRAVGITGSEFVVDNGYLLRV</sequence>
<dbReference type="OrthoDB" id="47007at2759"/>
<dbReference type="PRINTS" id="PR00080">
    <property type="entry name" value="SDRFAMILY"/>
</dbReference>
<dbReference type="AlphaFoldDB" id="A0A821RXZ7"/>
<dbReference type="Proteomes" id="UP000663880">
    <property type="component" value="Unassembled WGS sequence"/>
</dbReference>
<comment type="caution">
    <text evidence="1">The sequence shown here is derived from an EMBL/GenBank/DDBJ whole genome shotgun (WGS) entry which is preliminary data.</text>
</comment>
<accession>A0A821RXZ7</accession>
<name>A0A821RXZ7_9NEOP</name>
<dbReference type="InterPro" id="IPR036291">
    <property type="entry name" value="NAD(P)-bd_dom_sf"/>
</dbReference>